<gene>
    <name evidence="4" type="ORF">CDAUBV1_LOCUS16327</name>
</gene>
<keyword evidence="2" id="KW-0677">Repeat</keyword>
<feature type="compositionally biased region" description="Polar residues" evidence="3">
    <location>
        <begin position="1"/>
        <end position="18"/>
    </location>
</feature>
<organism evidence="4 5">
    <name type="scientific">Calicophoron daubneyi</name>
    <name type="common">Rumen fluke</name>
    <name type="synonym">Paramphistomum daubneyi</name>
    <dbReference type="NCBI Taxonomy" id="300641"/>
    <lineage>
        <taxon>Eukaryota</taxon>
        <taxon>Metazoa</taxon>
        <taxon>Spiralia</taxon>
        <taxon>Lophotrochozoa</taxon>
        <taxon>Platyhelminthes</taxon>
        <taxon>Trematoda</taxon>
        <taxon>Digenea</taxon>
        <taxon>Plagiorchiida</taxon>
        <taxon>Pronocephalata</taxon>
        <taxon>Paramphistomoidea</taxon>
        <taxon>Paramphistomidae</taxon>
        <taxon>Calicophoron</taxon>
    </lineage>
</organism>
<feature type="compositionally biased region" description="Low complexity" evidence="3">
    <location>
        <begin position="163"/>
        <end position="178"/>
    </location>
</feature>
<feature type="region of interest" description="Disordered" evidence="3">
    <location>
        <begin position="1"/>
        <end position="34"/>
    </location>
</feature>
<dbReference type="InterPro" id="IPR050576">
    <property type="entry name" value="Cilia_flagella_integrity"/>
</dbReference>
<reference evidence="4" key="1">
    <citation type="submission" date="2024-06" db="EMBL/GenBank/DDBJ databases">
        <authorList>
            <person name="Liu X."/>
            <person name="Lenzi L."/>
            <person name="Haldenby T S."/>
            <person name="Uol C."/>
        </authorList>
    </citation>
    <scope>NUCLEOTIDE SEQUENCE</scope>
</reference>
<dbReference type="Gene3D" id="3.80.10.10">
    <property type="entry name" value="Ribonuclease Inhibitor"/>
    <property type="match status" value="3"/>
</dbReference>
<name>A0AAV2TUC5_CALDB</name>
<dbReference type="InterPro" id="IPR001611">
    <property type="entry name" value="Leu-rich_rpt"/>
</dbReference>
<proteinExistence type="predicted"/>
<feature type="region of interest" description="Disordered" evidence="3">
    <location>
        <begin position="908"/>
        <end position="943"/>
    </location>
</feature>
<dbReference type="PROSITE" id="PS51450">
    <property type="entry name" value="LRR"/>
    <property type="match status" value="4"/>
</dbReference>
<evidence type="ECO:0000256" key="3">
    <source>
        <dbReference type="SAM" id="MobiDB-lite"/>
    </source>
</evidence>
<evidence type="ECO:0008006" key="6">
    <source>
        <dbReference type="Google" id="ProtNLM"/>
    </source>
</evidence>
<dbReference type="InterPro" id="IPR032675">
    <property type="entry name" value="LRR_dom_sf"/>
</dbReference>
<dbReference type="SUPFAM" id="SSF52058">
    <property type="entry name" value="L domain-like"/>
    <property type="match status" value="1"/>
</dbReference>
<accession>A0AAV2TUC5</accession>
<dbReference type="EMBL" id="CAXLJL010000822">
    <property type="protein sequence ID" value="CAL5141044.1"/>
    <property type="molecule type" value="Genomic_DNA"/>
</dbReference>
<dbReference type="InterPro" id="IPR003591">
    <property type="entry name" value="Leu-rich_rpt_typical-subtyp"/>
</dbReference>
<dbReference type="AlphaFoldDB" id="A0AAV2TUC5"/>
<dbReference type="SMART" id="SM00365">
    <property type="entry name" value="LRR_SD22"/>
    <property type="match status" value="6"/>
</dbReference>
<feature type="region of interest" description="Disordered" evidence="3">
    <location>
        <begin position="545"/>
        <end position="586"/>
    </location>
</feature>
<dbReference type="Pfam" id="PF13855">
    <property type="entry name" value="LRR_8"/>
    <property type="match status" value="1"/>
</dbReference>
<evidence type="ECO:0000313" key="5">
    <source>
        <dbReference type="Proteomes" id="UP001497525"/>
    </source>
</evidence>
<dbReference type="Proteomes" id="UP001497525">
    <property type="component" value="Unassembled WGS sequence"/>
</dbReference>
<dbReference type="PANTHER" id="PTHR45973">
    <property type="entry name" value="PROTEIN PHOSPHATASE 1 REGULATORY SUBUNIT SDS22-RELATED"/>
    <property type="match status" value="1"/>
</dbReference>
<feature type="region of interest" description="Disordered" evidence="3">
    <location>
        <begin position="626"/>
        <end position="655"/>
    </location>
</feature>
<keyword evidence="1" id="KW-0433">Leucine-rich repeat</keyword>
<comment type="caution">
    <text evidence="4">The sequence shown here is derived from an EMBL/GenBank/DDBJ whole genome shotgun (WGS) entry which is preliminary data.</text>
</comment>
<evidence type="ECO:0000256" key="1">
    <source>
        <dbReference type="ARBA" id="ARBA00022614"/>
    </source>
</evidence>
<feature type="region of interest" description="Disordered" evidence="3">
    <location>
        <begin position="488"/>
        <end position="507"/>
    </location>
</feature>
<feature type="compositionally biased region" description="Low complexity" evidence="3">
    <location>
        <begin position="19"/>
        <end position="34"/>
    </location>
</feature>
<feature type="compositionally biased region" description="Polar residues" evidence="3">
    <location>
        <begin position="908"/>
        <end position="930"/>
    </location>
</feature>
<feature type="region of interest" description="Disordered" evidence="3">
    <location>
        <begin position="69"/>
        <end position="186"/>
    </location>
</feature>
<feature type="compositionally biased region" description="Polar residues" evidence="3">
    <location>
        <begin position="69"/>
        <end position="82"/>
    </location>
</feature>
<evidence type="ECO:0000256" key="2">
    <source>
        <dbReference type="ARBA" id="ARBA00022737"/>
    </source>
</evidence>
<dbReference type="PANTHER" id="PTHR45973:SF8">
    <property type="entry name" value="LEUCINE-RICH REPEAT-CONTAINING PROTEIN 49"/>
    <property type="match status" value="1"/>
</dbReference>
<dbReference type="SMART" id="SM00369">
    <property type="entry name" value="LRR_TYP"/>
    <property type="match status" value="4"/>
</dbReference>
<sequence>METATPKKSFSVQNTPNTGGSQSDQSESSGSLLSTNRPAGCIFNNLSQLRGYRKLSCATLTVDDQITHMSNSAPTKCNSIRNNKSDSSDTWTLPHLNSGATSPTFIGRKPDHYLSMSDVSRRPRLGKMNSGSRYPGSRKSARGGSNAGRAVGDSNSLPVRQISRSSSRLSAPSPSYRARSPKTNSWSYTNKRSYSRNFVPQEIGLGLFLSKQTTLTQSMVYGSRLPDIEDMLMGSPGHTVGAVIGQRRSSNFGSYDSRIGEERLISVGEPSSGKVNLARFERMELTTVPQIKSEETCRLLSLQQNQITKIDHLYRMRQLLFLDLSHNRIGTLSGLDALLSLRILLIGQNHLKRIQGLDGLANLEILDLHQNNIRKIENVAHLNRLKLLNLASNRIVFVNGLSGMTSLTELNLRQNNIVQIEPLSNLPNLLWVFLSFNQIERWTQVSGLAGLSAMAQVTLDGNPIVMDPSYRRILPNSPDQLRKLSSKSLKLGLNKPNHTPLRYLGRLNTPISDRTELSRIPASARPHPSNDQYSAVGGSLSIASKASDEQNSRTDDDSKGLTEGSPSSEPVDSDQAHDPASNTLVAVSGTRAPILLKHIDRPSKPTRWNPGWKFSQSQVHLSALDGSVSHRPPENNHYASGEHALQGSSDSQNDLLPIAQQDNNQVNLEMSETSELDSLPRTAPTPPPGGSYCKREIMVMTEESESQMFVRANREKCLSWILKDRHHLLIEGVLNRSKARTNADQVIEGAGIGKLNVLLNDLVNFRVNERSTPCGMNKTGGLSNVTVLTVNYVNWRQFTEEIPRIRTILPAMKKLTLKNMGLTKITDPLKLIGLRYLEALNIDSGPGNPIVKQAGQFWRPFLVWTLKGVLELSQLDGQPVTFDEIIGAATMFRSLGKVLGARKNSFVKNPENTFDPQSPTGSSQAQTPTALMSPPDLSVSGPSGPKLLLTPPETHCDTVVNNWLNNSEARNTSVTPQLLRRSLSTGWTNEGSTHQQDANEESKQPFLGDELIADLVDANERVLVSESRQLLVHRFIEKSIQSIGHRLIRQARTLKAWPSILQRVVEHEVYQSVAGNSHPKTTDPES</sequence>
<evidence type="ECO:0000313" key="4">
    <source>
        <dbReference type="EMBL" id="CAL5141044.1"/>
    </source>
</evidence>
<feature type="region of interest" description="Disordered" evidence="3">
    <location>
        <begin position="670"/>
        <end position="692"/>
    </location>
</feature>
<feature type="compositionally biased region" description="Polar residues" evidence="3">
    <location>
        <begin position="646"/>
        <end position="655"/>
    </location>
</feature>
<feature type="compositionally biased region" description="Basic and acidic residues" evidence="3">
    <location>
        <begin position="546"/>
        <end position="560"/>
    </location>
</feature>
<protein>
    <recommendedName>
        <fullName evidence="6">Leucine-rich repeat-containing protein 49</fullName>
    </recommendedName>
</protein>